<reference evidence="2" key="2">
    <citation type="submission" date="2022-01" db="EMBL/GenBank/DDBJ databases">
        <authorList>
            <person name="Yamashiro T."/>
            <person name="Shiraishi A."/>
            <person name="Satake H."/>
            <person name="Nakayama K."/>
        </authorList>
    </citation>
    <scope>NUCLEOTIDE SEQUENCE</scope>
</reference>
<feature type="region of interest" description="Disordered" evidence="1">
    <location>
        <begin position="178"/>
        <end position="197"/>
    </location>
</feature>
<gene>
    <name evidence="2" type="ORF">Tco_0681742</name>
</gene>
<evidence type="ECO:0000256" key="1">
    <source>
        <dbReference type="SAM" id="MobiDB-lite"/>
    </source>
</evidence>
<reference evidence="2" key="1">
    <citation type="journal article" date="2022" name="Int. J. Mol. Sci.">
        <title>Draft Genome of Tanacetum Coccineum: Genomic Comparison of Closely Related Tanacetum-Family Plants.</title>
        <authorList>
            <person name="Yamashiro T."/>
            <person name="Shiraishi A."/>
            <person name="Nakayama K."/>
            <person name="Satake H."/>
        </authorList>
    </citation>
    <scope>NUCLEOTIDE SEQUENCE</scope>
</reference>
<name>A0ABQ4XQG7_9ASTR</name>
<dbReference type="Proteomes" id="UP001151760">
    <property type="component" value="Unassembled WGS sequence"/>
</dbReference>
<comment type="caution">
    <text evidence="2">The sequence shown here is derived from an EMBL/GenBank/DDBJ whole genome shotgun (WGS) entry which is preliminary data.</text>
</comment>
<dbReference type="EMBL" id="BQNB010009699">
    <property type="protein sequence ID" value="GJS67178.1"/>
    <property type="molecule type" value="Genomic_DNA"/>
</dbReference>
<proteinExistence type="predicted"/>
<evidence type="ECO:0000313" key="2">
    <source>
        <dbReference type="EMBL" id="GJS67178.1"/>
    </source>
</evidence>
<accession>A0ABQ4XQG7</accession>
<evidence type="ECO:0000313" key="3">
    <source>
        <dbReference type="Proteomes" id="UP001151760"/>
    </source>
</evidence>
<sequence>MMIAYIIFGKGQAPEKVTGVDLFYLRNMDHGTTNVPHLLAQYLFRHSEGRKSEARLSGGHFIGLLAMHFGLVSDEGLRGLQGPERQQAATTGAHETDEGGPAAEERIERLEEEVHNLRRDVVGLRGDVTNFTIEQFRVPTWLISCMTQLMDANGQTYQPFDSTLICSSGLSFRRRVRPRMGEASTSTAHHTDAQPDP</sequence>
<organism evidence="2 3">
    <name type="scientific">Tanacetum coccineum</name>
    <dbReference type="NCBI Taxonomy" id="301880"/>
    <lineage>
        <taxon>Eukaryota</taxon>
        <taxon>Viridiplantae</taxon>
        <taxon>Streptophyta</taxon>
        <taxon>Embryophyta</taxon>
        <taxon>Tracheophyta</taxon>
        <taxon>Spermatophyta</taxon>
        <taxon>Magnoliopsida</taxon>
        <taxon>eudicotyledons</taxon>
        <taxon>Gunneridae</taxon>
        <taxon>Pentapetalae</taxon>
        <taxon>asterids</taxon>
        <taxon>campanulids</taxon>
        <taxon>Asterales</taxon>
        <taxon>Asteraceae</taxon>
        <taxon>Asteroideae</taxon>
        <taxon>Anthemideae</taxon>
        <taxon>Anthemidinae</taxon>
        <taxon>Tanacetum</taxon>
    </lineage>
</organism>
<protein>
    <submittedName>
        <fullName evidence="2">Uncharacterized protein</fullName>
    </submittedName>
</protein>
<feature type="region of interest" description="Disordered" evidence="1">
    <location>
        <begin position="82"/>
        <end position="102"/>
    </location>
</feature>
<keyword evidence="3" id="KW-1185">Reference proteome</keyword>